<proteinExistence type="predicted"/>
<reference evidence="1 2" key="1">
    <citation type="submission" date="2020-02" db="EMBL/GenBank/DDBJ databases">
        <authorList>
            <person name="Ferguson B K."/>
        </authorList>
    </citation>
    <scope>NUCLEOTIDE SEQUENCE [LARGE SCALE GENOMIC DNA]</scope>
</reference>
<dbReference type="AlphaFoldDB" id="A0A6H5HU69"/>
<evidence type="ECO:0000313" key="2">
    <source>
        <dbReference type="Proteomes" id="UP000479190"/>
    </source>
</evidence>
<evidence type="ECO:0000313" key="1">
    <source>
        <dbReference type="EMBL" id="CAB0029019.1"/>
    </source>
</evidence>
<protein>
    <submittedName>
        <fullName evidence="1">Uncharacterized protein</fullName>
    </submittedName>
</protein>
<accession>A0A6H5HU69</accession>
<keyword evidence="2" id="KW-1185">Reference proteome</keyword>
<gene>
    <name evidence="1" type="ORF">TBRA_LOCUS1115</name>
</gene>
<sequence length="83" mass="9780">MCLVLDVNIIHQTLVWGGIDAISAKSVQTKKEKVYEPPRLPLNNEPREEGNLVLSSYFFSFFFPLNTNCRRCHIDREWQFICY</sequence>
<dbReference type="EMBL" id="CADCXV010000234">
    <property type="protein sequence ID" value="CAB0029019.1"/>
    <property type="molecule type" value="Genomic_DNA"/>
</dbReference>
<organism evidence="1 2">
    <name type="scientific">Trichogramma brassicae</name>
    <dbReference type="NCBI Taxonomy" id="86971"/>
    <lineage>
        <taxon>Eukaryota</taxon>
        <taxon>Metazoa</taxon>
        <taxon>Ecdysozoa</taxon>
        <taxon>Arthropoda</taxon>
        <taxon>Hexapoda</taxon>
        <taxon>Insecta</taxon>
        <taxon>Pterygota</taxon>
        <taxon>Neoptera</taxon>
        <taxon>Endopterygota</taxon>
        <taxon>Hymenoptera</taxon>
        <taxon>Apocrita</taxon>
        <taxon>Proctotrupomorpha</taxon>
        <taxon>Chalcidoidea</taxon>
        <taxon>Trichogrammatidae</taxon>
        <taxon>Trichogramma</taxon>
    </lineage>
</organism>
<dbReference type="Proteomes" id="UP000479190">
    <property type="component" value="Unassembled WGS sequence"/>
</dbReference>
<name>A0A6H5HU69_9HYME</name>